<dbReference type="InterPro" id="IPR050083">
    <property type="entry name" value="HtpX_protease"/>
</dbReference>
<evidence type="ECO:0000256" key="5">
    <source>
        <dbReference type="ARBA" id="ARBA00022723"/>
    </source>
</evidence>
<evidence type="ECO:0000256" key="2">
    <source>
        <dbReference type="ARBA" id="ARBA00022475"/>
    </source>
</evidence>
<feature type="transmembrane region" description="Helical" evidence="11">
    <location>
        <begin position="17"/>
        <end position="40"/>
    </location>
</feature>
<dbReference type="CDD" id="cd07340">
    <property type="entry name" value="M48B_Htpx_like"/>
    <property type="match status" value="1"/>
</dbReference>
<gene>
    <name evidence="13" type="ORF">ABNK63_13990</name>
</gene>
<dbReference type="Gene3D" id="3.30.2010.10">
    <property type="entry name" value="Metalloproteases ('zincins'), catalytic domain"/>
    <property type="match status" value="1"/>
</dbReference>
<protein>
    <submittedName>
        <fullName evidence="13">M48 family metallopeptidase</fullName>
    </submittedName>
</protein>
<feature type="transmembrane region" description="Helical" evidence="11">
    <location>
        <begin position="185"/>
        <end position="203"/>
    </location>
</feature>
<name>A0AAU7QJB0_9GAMM</name>
<evidence type="ECO:0000256" key="7">
    <source>
        <dbReference type="ARBA" id="ARBA00022833"/>
    </source>
</evidence>
<keyword evidence="4 11" id="KW-0812">Transmembrane</keyword>
<evidence type="ECO:0000256" key="10">
    <source>
        <dbReference type="ARBA" id="ARBA00023136"/>
    </source>
</evidence>
<accession>A0AAU7QJB0</accession>
<dbReference type="RefSeq" id="WP_350015974.1">
    <property type="nucleotide sequence ID" value="NZ_CP157948.1"/>
</dbReference>
<dbReference type="AlphaFoldDB" id="A0AAU7QJB0"/>
<organism evidence="13">
    <name type="scientific">Rhodanobacter sp. IGA1.0</name>
    <dbReference type="NCBI Taxonomy" id="3158582"/>
    <lineage>
        <taxon>Bacteria</taxon>
        <taxon>Pseudomonadati</taxon>
        <taxon>Pseudomonadota</taxon>
        <taxon>Gammaproteobacteria</taxon>
        <taxon>Lysobacterales</taxon>
        <taxon>Rhodanobacteraceae</taxon>
        <taxon>Rhodanobacter</taxon>
    </lineage>
</organism>
<dbReference type="PANTHER" id="PTHR43221:SF2">
    <property type="entry name" value="PROTEASE HTPX HOMOLOG"/>
    <property type="match status" value="1"/>
</dbReference>
<dbReference type="InterPro" id="IPR001915">
    <property type="entry name" value="Peptidase_M48"/>
</dbReference>
<feature type="domain" description="Peptidase M48" evidence="12">
    <location>
        <begin position="105"/>
        <end position="319"/>
    </location>
</feature>
<evidence type="ECO:0000256" key="8">
    <source>
        <dbReference type="ARBA" id="ARBA00022989"/>
    </source>
</evidence>
<evidence type="ECO:0000256" key="1">
    <source>
        <dbReference type="ARBA" id="ARBA00001947"/>
    </source>
</evidence>
<evidence type="ECO:0000256" key="4">
    <source>
        <dbReference type="ARBA" id="ARBA00022692"/>
    </source>
</evidence>
<keyword evidence="8 11" id="KW-1133">Transmembrane helix</keyword>
<keyword evidence="7" id="KW-0862">Zinc</keyword>
<evidence type="ECO:0000313" key="13">
    <source>
        <dbReference type="EMBL" id="XBS89494.1"/>
    </source>
</evidence>
<reference evidence="13" key="1">
    <citation type="submission" date="2024-06" db="EMBL/GenBank/DDBJ databases">
        <authorList>
            <person name="Sun Y."/>
        </authorList>
    </citation>
    <scope>NUCLEOTIDE SEQUENCE</scope>
    <source>
        <strain evidence="13">IGA1.0</strain>
    </source>
</reference>
<dbReference type="PANTHER" id="PTHR43221">
    <property type="entry name" value="PROTEASE HTPX"/>
    <property type="match status" value="1"/>
</dbReference>
<feature type="transmembrane region" description="Helical" evidence="11">
    <location>
        <begin position="215"/>
        <end position="237"/>
    </location>
</feature>
<evidence type="ECO:0000259" key="12">
    <source>
        <dbReference type="Pfam" id="PF01435"/>
    </source>
</evidence>
<keyword evidence="2" id="KW-1003">Cell membrane</keyword>
<evidence type="ECO:0000256" key="9">
    <source>
        <dbReference type="ARBA" id="ARBA00023049"/>
    </source>
</evidence>
<keyword evidence="9" id="KW-0482">Metalloprotease</keyword>
<dbReference type="GO" id="GO:0004222">
    <property type="term" value="F:metalloendopeptidase activity"/>
    <property type="evidence" value="ECO:0007669"/>
    <property type="project" value="InterPro"/>
</dbReference>
<keyword evidence="6" id="KW-0378">Hydrolase</keyword>
<sequence>MDFFAQQARVRSSSRRLVVLFVLAVAAIVAAIDAVVWFTLGHHPVDGGPARSNLPLLLGSSLAVIAGIGLSSWFRIRSLSGGGRAVAESVGAVVVPVDTRDPALRQLRNVIEEVAIAAGVPVPDICLLADEPGINAFAAGYSASDAAVCVTRGCLDQLTRDELQGVIAHEFSHVLNGDMRLNIRLMGLLFGVLVLAIAGRRVIGFGGGRSSRRGGGGQVVLIGLALIVVGYIGYFFARLIQAAVSRSREALADASAVQFTRQTDGIAGALKKIAALGEGSRLQMANKQEVAHMLFGEAGRFNALFATHPPLLQRIRALEPGFREEELVRIGVAMQRAAMPAAASPLSASAPAVAAMRAGVIPGAAIPPVVPSLLAGALASAGTPAGGQFQRAAALHQALPTRLREAAQQPESALAVVLALTASAAGPQPSQRRIIADAFGDDVHQAVQGLAAEVVKLPPIARLPLASLAFPALKQLPPARQQTVQNTLDALVHADGRVDLNEYCLARLLRLQLSEAQQPRRAPVDGAKKLPACRASVIMVCAVVAAGGCSDEARARRAWLVAMQSVFPGEAIEWTPPPAAWQAPFERALDDLDDLLPIAKELVIQALVAAINADDLVSVEEAELLRVICASLHCPVPLGDGVNQATA</sequence>
<evidence type="ECO:0000256" key="11">
    <source>
        <dbReference type="SAM" id="Phobius"/>
    </source>
</evidence>
<dbReference type="GO" id="GO:0046872">
    <property type="term" value="F:metal ion binding"/>
    <property type="evidence" value="ECO:0007669"/>
    <property type="project" value="UniProtKB-KW"/>
</dbReference>
<evidence type="ECO:0000256" key="6">
    <source>
        <dbReference type="ARBA" id="ARBA00022801"/>
    </source>
</evidence>
<comment type="cofactor">
    <cofactor evidence="1">
        <name>Zn(2+)</name>
        <dbReference type="ChEBI" id="CHEBI:29105"/>
    </cofactor>
</comment>
<evidence type="ECO:0000256" key="3">
    <source>
        <dbReference type="ARBA" id="ARBA00022670"/>
    </source>
</evidence>
<proteinExistence type="predicted"/>
<keyword evidence="3" id="KW-0645">Protease</keyword>
<feature type="transmembrane region" description="Helical" evidence="11">
    <location>
        <begin position="52"/>
        <end position="74"/>
    </location>
</feature>
<keyword evidence="5" id="KW-0479">Metal-binding</keyword>
<dbReference type="Pfam" id="PF01435">
    <property type="entry name" value="Peptidase_M48"/>
    <property type="match status" value="1"/>
</dbReference>
<keyword evidence="10 11" id="KW-0472">Membrane</keyword>
<dbReference type="EMBL" id="CP157948">
    <property type="protein sequence ID" value="XBS89494.1"/>
    <property type="molecule type" value="Genomic_DNA"/>
</dbReference>
<dbReference type="GO" id="GO:0006508">
    <property type="term" value="P:proteolysis"/>
    <property type="evidence" value="ECO:0007669"/>
    <property type="project" value="UniProtKB-KW"/>
</dbReference>